<feature type="chain" id="PRO_5038347132" evidence="1">
    <location>
        <begin position="37"/>
        <end position="456"/>
    </location>
</feature>
<name>A0A0F0LPJ7_9MICO</name>
<dbReference type="PANTHER" id="PTHR43649">
    <property type="entry name" value="ARABINOSE-BINDING PROTEIN-RELATED"/>
    <property type="match status" value="1"/>
</dbReference>
<reference evidence="2 3" key="1">
    <citation type="submission" date="2015-02" db="EMBL/GenBank/DDBJ databases">
        <title>Draft genome sequences of ten Microbacterium spp. with emphasis on heavy metal contaminated environments.</title>
        <authorList>
            <person name="Corretto E."/>
        </authorList>
    </citation>
    <scope>NUCLEOTIDE SEQUENCE [LARGE SCALE GENOMIC DNA]</scope>
    <source>
        <strain evidence="2 3">ARN176</strain>
    </source>
</reference>
<protein>
    <submittedName>
        <fullName evidence="2">Bacterial extracellular solute-binding protein</fullName>
    </submittedName>
</protein>
<dbReference type="InterPro" id="IPR050490">
    <property type="entry name" value="Bact_solute-bd_prot1"/>
</dbReference>
<dbReference type="AlphaFoldDB" id="A0A0F0LPJ7"/>
<accession>A0A0F0LPJ7</accession>
<keyword evidence="3" id="KW-1185">Reference proteome</keyword>
<dbReference type="Pfam" id="PF01547">
    <property type="entry name" value="SBP_bac_1"/>
    <property type="match status" value="1"/>
</dbReference>
<comment type="caution">
    <text evidence="2">The sequence shown here is derived from an EMBL/GenBank/DDBJ whole genome shotgun (WGS) entry which is preliminary data.</text>
</comment>
<dbReference type="InterPro" id="IPR006059">
    <property type="entry name" value="SBP"/>
</dbReference>
<dbReference type="RefSeq" id="WP_045270672.1">
    <property type="nucleotide sequence ID" value="NZ_JYIX01000024.1"/>
</dbReference>
<evidence type="ECO:0000256" key="1">
    <source>
        <dbReference type="SAM" id="SignalP"/>
    </source>
</evidence>
<gene>
    <name evidence="2" type="ORF">RS86_00535</name>
</gene>
<keyword evidence="1" id="KW-0732">Signal</keyword>
<organism evidence="2 3">
    <name type="scientific">Microbacterium azadirachtae</name>
    <dbReference type="NCBI Taxonomy" id="582680"/>
    <lineage>
        <taxon>Bacteria</taxon>
        <taxon>Bacillati</taxon>
        <taxon>Actinomycetota</taxon>
        <taxon>Actinomycetes</taxon>
        <taxon>Micrococcales</taxon>
        <taxon>Microbacteriaceae</taxon>
        <taxon>Microbacterium</taxon>
    </lineage>
</organism>
<evidence type="ECO:0000313" key="2">
    <source>
        <dbReference type="EMBL" id="KJL35152.1"/>
    </source>
</evidence>
<dbReference type="Proteomes" id="UP000033740">
    <property type="component" value="Unassembled WGS sequence"/>
</dbReference>
<proteinExistence type="predicted"/>
<dbReference type="PANTHER" id="PTHR43649:SF12">
    <property type="entry name" value="DIACETYLCHITOBIOSE BINDING PROTEIN DASA"/>
    <property type="match status" value="1"/>
</dbReference>
<dbReference type="STRING" id="582680.RS86_00535"/>
<dbReference type="Gene3D" id="3.40.190.10">
    <property type="entry name" value="Periplasmic binding protein-like II"/>
    <property type="match status" value="1"/>
</dbReference>
<feature type="signal peptide" evidence="1">
    <location>
        <begin position="1"/>
        <end position="36"/>
    </location>
</feature>
<dbReference type="PROSITE" id="PS51257">
    <property type="entry name" value="PROKAR_LIPOPROTEIN"/>
    <property type="match status" value="1"/>
</dbReference>
<dbReference type="EMBL" id="JYIX01000024">
    <property type="protein sequence ID" value="KJL35152.1"/>
    <property type="molecule type" value="Genomic_DNA"/>
</dbReference>
<dbReference type="PATRIC" id="fig|582680.6.peg.550"/>
<dbReference type="SUPFAM" id="SSF53850">
    <property type="entry name" value="Periplasmic binding protein-like II"/>
    <property type="match status" value="1"/>
</dbReference>
<sequence length="456" mass="48770">MKSHAPARSRWRRLGVATSAALLIAGLAGCASVNVAAKPAPTFAPQKQDSKSTITVWADATRVPAIQAYEKAHPEAKVNLVTFSTSGTVFQTKINLFDKTGSGWPDVVFDSHLTDLDWAATGKTPFAAPLNVEVKGVGEQVFPAPKFKDFAKGALDPCTIDGTVYCVRNDLAQNVFWYNRDLMDQFGYKIPTTWEEFENLGSKLTKEHPGYVLGSVGDALQAQVFFWGAKCPINTLTGNKFSADTSSPECLKMAKIIDNMVANGSLTTDALLGNTYPGKYGTKTLGLVGPAWFGQYIFSKVLQVPAGKVAAAAPLHWAGGAPATGSVGGGVWYISSHSTNLKAASALVNWVTTDTGIQSIASTYPAYVPAAKAWLDNPKNTSYFANDVGPVFEKAAGQVWNGWSSTSRADPSNNWASFVIPQVIQGKSVVDTLPAWQDQILNLAKSVGYDVSEKSK</sequence>
<evidence type="ECO:0000313" key="3">
    <source>
        <dbReference type="Proteomes" id="UP000033740"/>
    </source>
</evidence>